<evidence type="ECO:0000313" key="3">
    <source>
        <dbReference type="Proteomes" id="UP000383932"/>
    </source>
</evidence>
<dbReference type="Proteomes" id="UP000383932">
    <property type="component" value="Unassembled WGS sequence"/>
</dbReference>
<feature type="region of interest" description="Disordered" evidence="1">
    <location>
        <begin position="371"/>
        <end position="396"/>
    </location>
</feature>
<dbReference type="AlphaFoldDB" id="A0A5N5Q8H6"/>
<dbReference type="OrthoDB" id="3160134at2759"/>
<evidence type="ECO:0000256" key="1">
    <source>
        <dbReference type="SAM" id="MobiDB-lite"/>
    </source>
</evidence>
<name>A0A5N5Q8H6_9AGAM</name>
<comment type="caution">
    <text evidence="2">The sequence shown here is derived from an EMBL/GenBank/DDBJ whole genome shotgun (WGS) entry which is preliminary data.</text>
</comment>
<dbReference type="Pfam" id="PF20414">
    <property type="entry name" value="DUF6698"/>
    <property type="match status" value="1"/>
</dbReference>
<organism evidence="2 3">
    <name type="scientific">Ceratobasidium theobromae</name>
    <dbReference type="NCBI Taxonomy" id="1582974"/>
    <lineage>
        <taxon>Eukaryota</taxon>
        <taxon>Fungi</taxon>
        <taxon>Dikarya</taxon>
        <taxon>Basidiomycota</taxon>
        <taxon>Agaricomycotina</taxon>
        <taxon>Agaricomycetes</taxon>
        <taxon>Cantharellales</taxon>
        <taxon>Ceratobasidiaceae</taxon>
        <taxon>Ceratobasidium</taxon>
    </lineage>
</organism>
<keyword evidence="3" id="KW-1185">Reference proteome</keyword>
<dbReference type="InterPro" id="IPR046521">
    <property type="entry name" value="DUF6698"/>
</dbReference>
<feature type="region of interest" description="Disordered" evidence="1">
    <location>
        <begin position="1"/>
        <end position="55"/>
    </location>
</feature>
<accession>A0A5N5Q8H6</accession>
<protein>
    <submittedName>
        <fullName evidence="2">Uncharacterized protein</fullName>
    </submittedName>
</protein>
<dbReference type="EMBL" id="SSOP01000642">
    <property type="protein sequence ID" value="KAB5587974.1"/>
    <property type="molecule type" value="Genomic_DNA"/>
</dbReference>
<evidence type="ECO:0000313" key="2">
    <source>
        <dbReference type="EMBL" id="KAB5587974.1"/>
    </source>
</evidence>
<sequence>MNSQSTITSSNSRRRHASRSVSRDRGRDRRRRRSRSDDPPNQRQDPLEEDEEEEPITNWATRKKLADPYGLIAREITRTIDMYWEPREVVLAGVHLLSLDSQDNVNAEIASASDKKRKVYHINEVLSEKLPDYIEKLGEGEKSWEEVRQRLERGKTSAKTEDNLTFKRWLPAWYPWSPALGCLKKSERGLTHKGCAELLRPITVDWTDESAQRKFRVENDPPMSADNWPALIWRDNIADLDHLEVGLFQNKLLLQAARAVLFPPTIANAQDPLNNKSNRQPKATRYGMTSVTPGFLAYVAVALRYTLSSEETFMESSGVFDYRLFYNDLVTYLEAPDFEDQARDLTKWWNECIFPPKQTSLSNNTTSILSRLRQQRERDAAQEAANEASDEAGGPN</sequence>
<reference evidence="2 3" key="1">
    <citation type="journal article" date="2019" name="Fungal Biol. Biotechnol.">
        <title>Draft genome sequence of fastidious pathogen Ceratobasidium theobromae, which causes vascular-streak dieback in Theobroma cacao.</title>
        <authorList>
            <person name="Ali S.S."/>
            <person name="Asman A."/>
            <person name="Shao J."/>
            <person name="Firmansyah A.P."/>
            <person name="Susilo A.W."/>
            <person name="Rosmana A."/>
            <person name="McMahon P."/>
            <person name="Junaid M."/>
            <person name="Guest D."/>
            <person name="Kheng T.Y."/>
            <person name="Meinhardt L.W."/>
            <person name="Bailey B.A."/>
        </authorList>
    </citation>
    <scope>NUCLEOTIDE SEQUENCE [LARGE SCALE GENOMIC DNA]</scope>
    <source>
        <strain evidence="2 3">CT2</strain>
    </source>
</reference>
<proteinExistence type="predicted"/>
<gene>
    <name evidence="2" type="ORF">CTheo_8584</name>
</gene>